<keyword evidence="3" id="KW-1185">Reference proteome</keyword>
<dbReference type="Proteomes" id="UP000607653">
    <property type="component" value="Unassembled WGS sequence"/>
</dbReference>
<dbReference type="EMBL" id="DUZY01000006">
    <property type="protein sequence ID" value="DAD43889.1"/>
    <property type="molecule type" value="Genomic_DNA"/>
</dbReference>
<feature type="region of interest" description="Disordered" evidence="1">
    <location>
        <begin position="1"/>
        <end position="37"/>
    </location>
</feature>
<proteinExistence type="predicted"/>
<evidence type="ECO:0000313" key="2">
    <source>
        <dbReference type="EMBL" id="DAD43889.1"/>
    </source>
</evidence>
<dbReference type="AlphaFoldDB" id="A0A822ZKJ7"/>
<reference evidence="2 3" key="1">
    <citation type="journal article" date="2020" name="Mol. Biol. Evol.">
        <title>Distinct Expression and Methylation Patterns for Genes with Different Fates following a Single Whole-Genome Duplication in Flowering Plants.</title>
        <authorList>
            <person name="Shi T."/>
            <person name="Rahmani R.S."/>
            <person name="Gugger P.F."/>
            <person name="Wang M."/>
            <person name="Li H."/>
            <person name="Zhang Y."/>
            <person name="Li Z."/>
            <person name="Wang Q."/>
            <person name="Van de Peer Y."/>
            <person name="Marchal K."/>
            <person name="Chen J."/>
        </authorList>
    </citation>
    <scope>NUCLEOTIDE SEQUENCE [LARGE SCALE GENOMIC DNA]</scope>
    <source>
        <tissue evidence="2">Leaf</tissue>
    </source>
</reference>
<feature type="compositionally biased region" description="Basic and acidic residues" evidence="1">
    <location>
        <begin position="16"/>
        <end position="27"/>
    </location>
</feature>
<comment type="caution">
    <text evidence="2">The sequence shown here is derived from an EMBL/GenBank/DDBJ whole genome shotgun (WGS) entry which is preliminary data.</text>
</comment>
<evidence type="ECO:0000313" key="3">
    <source>
        <dbReference type="Proteomes" id="UP000607653"/>
    </source>
</evidence>
<organism evidence="2 3">
    <name type="scientific">Nelumbo nucifera</name>
    <name type="common">Sacred lotus</name>
    <dbReference type="NCBI Taxonomy" id="4432"/>
    <lineage>
        <taxon>Eukaryota</taxon>
        <taxon>Viridiplantae</taxon>
        <taxon>Streptophyta</taxon>
        <taxon>Embryophyta</taxon>
        <taxon>Tracheophyta</taxon>
        <taxon>Spermatophyta</taxon>
        <taxon>Magnoliopsida</taxon>
        <taxon>Proteales</taxon>
        <taxon>Nelumbonaceae</taxon>
        <taxon>Nelumbo</taxon>
    </lineage>
</organism>
<accession>A0A822ZKJ7</accession>
<sequence>MSKPENPSIRSTYLNEGEKIKTRETKMGHRSTSTVLH</sequence>
<protein>
    <submittedName>
        <fullName evidence="2">Uncharacterized protein</fullName>
    </submittedName>
</protein>
<name>A0A822ZKJ7_NELNU</name>
<evidence type="ECO:0000256" key="1">
    <source>
        <dbReference type="SAM" id="MobiDB-lite"/>
    </source>
</evidence>
<gene>
    <name evidence="2" type="ORF">HUJ06_002119</name>
</gene>